<dbReference type="Gene3D" id="3.40.47.10">
    <property type="match status" value="1"/>
</dbReference>
<dbReference type="InterPro" id="IPR020616">
    <property type="entry name" value="Thiolase_N"/>
</dbReference>
<evidence type="ECO:0000313" key="3">
    <source>
        <dbReference type="EMBL" id="OGF57338.1"/>
    </source>
</evidence>
<dbReference type="CDD" id="cd00829">
    <property type="entry name" value="SCP-x_thiolase"/>
    <property type="match status" value="1"/>
</dbReference>
<feature type="domain" description="Thiolase N-terminal" evidence="1">
    <location>
        <begin position="10"/>
        <end position="229"/>
    </location>
</feature>
<reference evidence="3 4" key="1">
    <citation type="journal article" date="2016" name="Nat. Commun.">
        <title>Thousands of microbial genomes shed light on interconnected biogeochemical processes in an aquifer system.</title>
        <authorList>
            <person name="Anantharaman K."/>
            <person name="Brown C.T."/>
            <person name="Hug L.A."/>
            <person name="Sharon I."/>
            <person name="Castelle C.J."/>
            <person name="Probst A.J."/>
            <person name="Thomas B.C."/>
            <person name="Singh A."/>
            <person name="Wilkins M.J."/>
            <person name="Karaoz U."/>
            <person name="Brodie E.L."/>
            <person name="Williams K.H."/>
            <person name="Hubbard S.S."/>
            <person name="Banfield J.F."/>
        </authorList>
    </citation>
    <scope>NUCLEOTIDE SEQUENCE [LARGE SCALE GENOMIC DNA]</scope>
    <source>
        <strain evidence="4">RBG_16_55_9</strain>
    </source>
</reference>
<dbReference type="InterPro" id="IPR016039">
    <property type="entry name" value="Thiolase-like"/>
</dbReference>
<protein>
    <submittedName>
        <fullName evidence="3">Acetyl-CoA acetyltransferase</fullName>
    </submittedName>
</protein>
<sequence length="394" mass="43049">MNLGKIHKDVAVVGAGMTLFSRRLQETGKEMSWQAAQMALDQAGLTLDDIDAVIMGSAPDAFDGVHKKGDWLIDGAGGVNKPYMRVYTGGGTAVFAPIAGWWHVASGMFERVLVVCEEKMSSCQPHAQSAFAHIWDPILDRPLKPNLVWIFAMEMQRYMHTYNVRYEDIALVAVKNKRNAVGHPCAQLADPDITLEDVINSEPMALPVRRLDISPPSDGAAALVLVSEDTAYELTNEPVWMDGVGWCIDSTMWTNRDLAFPKFVARAARMAYEMAGIKNPREEIDIAEPYDPFDYKELQHLEALGLADPGEAAIMTREGKTQRDGELPVCPSGGLLGVGNPIAATLGIKVGELFWQLSGQAGARQVPGDPAVGVAQAWGDLMQFSSVIVMRRRP</sequence>
<organism evidence="3 4">
    <name type="scientific">Fraserbacteria sp. (strain RBG_16_55_9)</name>
    <dbReference type="NCBI Taxonomy" id="1817864"/>
    <lineage>
        <taxon>Bacteria</taxon>
        <taxon>Candidatus Fraseribacteriota</taxon>
    </lineage>
</organism>
<dbReference type="PANTHER" id="PTHR42870">
    <property type="entry name" value="ACETYL-COA C-ACETYLTRANSFERASE"/>
    <property type="match status" value="1"/>
</dbReference>
<dbReference type="GO" id="GO:0016747">
    <property type="term" value="F:acyltransferase activity, transferring groups other than amino-acyl groups"/>
    <property type="evidence" value="ECO:0007669"/>
    <property type="project" value="InterPro"/>
</dbReference>
<proteinExistence type="predicted"/>
<comment type="caution">
    <text evidence="3">The sequence shown here is derived from an EMBL/GenBank/DDBJ whole genome shotgun (WGS) entry which is preliminary data.</text>
</comment>
<evidence type="ECO:0000259" key="1">
    <source>
        <dbReference type="Pfam" id="PF00108"/>
    </source>
</evidence>
<dbReference type="Pfam" id="PF00108">
    <property type="entry name" value="Thiolase_N"/>
    <property type="match status" value="1"/>
</dbReference>
<keyword evidence="3" id="KW-0808">Transferase</keyword>
<name>A0A1F5V208_FRAXR</name>
<dbReference type="AlphaFoldDB" id="A0A1F5V208"/>
<dbReference type="InterPro" id="IPR002155">
    <property type="entry name" value="Thiolase"/>
</dbReference>
<dbReference type="EMBL" id="MFGX01000014">
    <property type="protein sequence ID" value="OGF57338.1"/>
    <property type="molecule type" value="Genomic_DNA"/>
</dbReference>
<evidence type="ECO:0000313" key="4">
    <source>
        <dbReference type="Proteomes" id="UP000179157"/>
    </source>
</evidence>
<evidence type="ECO:0000259" key="2">
    <source>
        <dbReference type="Pfam" id="PF22691"/>
    </source>
</evidence>
<feature type="domain" description="Thiolase C-terminal" evidence="2">
    <location>
        <begin position="254"/>
        <end position="391"/>
    </location>
</feature>
<dbReference type="PIRSF" id="PIRSF000429">
    <property type="entry name" value="Ac-CoA_Ac_transf"/>
    <property type="match status" value="1"/>
</dbReference>
<dbReference type="InterPro" id="IPR055140">
    <property type="entry name" value="Thiolase_C_2"/>
</dbReference>
<gene>
    <name evidence="3" type="ORF">A2Z21_02310</name>
</gene>
<dbReference type="Pfam" id="PF22691">
    <property type="entry name" value="Thiolase_C_1"/>
    <property type="match status" value="1"/>
</dbReference>
<dbReference type="SUPFAM" id="SSF53901">
    <property type="entry name" value="Thiolase-like"/>
    <property type="match status" value="2"/>
</dbReference>
<dbReference type="NCBIfam" id="NF004721">
    <property type="entry name" value="PRK06065.1"/>
    <property type="match status" value="1"/>
</dbReference>
<accession>A0A1F5V208</accession>
<dbReference type="PANTHER" id="PTHR42870:SF7">
    <property type="entry name" value="ACETYL-COA C-ACETYLTRANSFERASE (ACETOACETYL-COA THIOLASE) (ACAB-3)"/>
    <property type="match status" value="1"/>
</dbReference>
<dbReference type="STRING" id="1817864.A2Z21_02310"/>
<dbReference type="Proteomes" id="UP000179157">
    <property type="component" value="Unassembled WGS sequence"/>
</dbReference>